<feature type="domain" description="DUF4350" evidence="1">
    <location>
        <begin position="3"/>
        <end position="134"/>
    </location>
</feature>
<keyword evidence="3" id="KW-1185">Reference proteome</keyword>
<reference evidence="2 3" key="1">
    <citation type="submission" date="2024-09" db="EMBL/GenBank/DDBJ databases">
        <authorList>
            <person name="Sun Q."/>
            <person name="Mori K."/>
        </authorList>
    </citation>
    <scope>NUCLEOTIDE SEQUENCE [LARGE SCALE GENOMIC DNA]</scope>
    <source>
        <strain evidence="2 3">JCM 9626</strain>
    </source>
</reference>
<dbReference type="RefSeq" id="WP_379142724.1">
    <property type="nucleotide sequence ID" value="NZ_JBHMDG010000035.1"/>
</dbReference>
<organism evidence="2 3">
    <name type="scientific">Nocardioides plantarum</name>
    <dbReference type="NCBI Taxonomy" id="29299"/>
    <lineage>
        <taxon>Bacteria</taxon>
        <taxon>Bacillati</taxon>
        <taxon>Actinomycetota</taxon>
        <taxon>Actinomycetes</taxon>
        <taxon>Propionibacteriales</taxon>
        <taxon>Nocardioidaceae</taxon>
        <taxon>Nocardioides</taxon>
    </lineage>
</organism>
<evidence type="ECO:0000259" key="1">
    <source>
        <dbReference type="Pfam" id="PF14258"/>
    </source>
</evidence>
<evidence type="ECO:0000313" key="2">
    <source>
        <dbReference type="EMBL" id="MFB9315643.1"/>
    </source>
</evidence>
<sequence length="298" mass="31860">ADELADAGADRRTTVVVTSARQLGESTVERLRRDAGGARIVVVDPNPELLQLLGRSGSDGAADTDGPIAADCAPFDGLAIAVDDATRMPVDDGTACFDATLVTSDDVVLLGAPQLLTNDQVLRADNAAVALRLLGQQDRVVWYVASYDDLVGDDGVDFWSLVPDWTGPGIALLALGVLALIGWRGRRLGPLATEPLPVVVKAIETTRSRGRLYRRAGDRTHAAEILRAATRDRVRTRLRLGPIVDEAALVRDVARHVDRPEAEVADLLGTFGRRPGTDRDLINLAAALAALEEEVRRS</sequence>
<evidence type="ECO:0000313" key="3">
    <source>
        <dbReference type="Proteomes" id="UP001589750"/>
    </source>
</evidence>
<protein>
    <submittedName>
        <fullName evidence="2">DUF4350 domain-containing protein</fullName>
    </submittedName>
</protein>
<feature type="non-terminal residue" evidence="2">
    <location>
        <position position="1"/>
    </location>
</feature>
<name>A0ABV5KHP7_9ACTN</name>
<dbReference type="Proteomes" id="UP001589750">
    <property type="component" value="Unassembled WGS sequence"/>
</dbReference>
<dbReference type="InterPro" id="IPR025646">
    <property type="entry name" value="DUF4350"/>
</dbReference>
<dbReference type="EMBL" id="JBHMDG010000035">
    <property type="protein sequence ID" value="MFB9315643.1"/>
    <property type="molecule type" value="Genomic_DNA"/>
</dbReference>
<gene>
    <name evidence="2" type="ORF">ACFFRI_21545</name>
</gene>
<dbReference type="Pfam" id="PF14258">
    <property type="entry name" value="DUF4350"/>
    <property type="match status" value="1"/>
</dbReference>
<accession>A0ABV5KHP7</accession>
<proteinExistence type="predicted"/>
<comment type="caution">
    <text evidence="2">The sequence shown here is derived from an EMBL/GenBank/DDBJ whole genome shotgun (WGS) entry which is preliminary data.</text>
</comment>